<dbReference type="GO" id="GO:0016829">
    <property type="term" value="F:lyase activity"/>
    <property type="evidence" value="ECO:0007669"/>
    <property type="project" value="UniProtKB-KW"/>
</dbReference>
<dbReference type="Proteomes" id="UP000006034">
    <property type="component" value="Unassembled WGS sequence"/>
</dbReference>
<dbReference type="GeneID" id="78086460"/>
<dbReference type="InterPro" id="IPR054545">
    <property type="entry name" value="ApeI-like"/>
</dbReference>
<proteinExistence type="predicted"/>
<protein>
    <recommendedName>
        <fullName evidence="1">ApeI dehydratase-like domain-containing protein</fullName>
    </recommendedName>
</protein>
<evidence type="ECO:0000313" key="3">
    <source>
        <dbReference type="Proteomes" id="UP000006034"/>
    </source>
</evidence>
<gene>
    <name evidence="2" type="ORF">HMPREF0179_01331</name>
</gene>
<evidence type="ECO:0000259" key="1">
    <source>
        <dbReference type="Pfam" id="PF22818"/>
    </source>
</evidence>
<keyword evidence="3" id="KW-1185">Reference proteome</keyword>
<comment type="caution">
    <text evidence="2">The sequence shown here is derived from an EMBL/GenBank/DDBJ whole genome shotgun (WGS) entry which is preliminary data.</text>
</comment>
<dbReference type="eggNOG" id="COG0764">
    <property type="taxonomic scope" value="Bacteria"/>
</dbReference>
<reference evidence="2 3" key="2">
    <citation type="submission" date="2013-04" db="EMBL/GenBank/DDBJ databases">
        <title>The Genome Sequence of Bilophila wadsworthia 3_1_6.</title>
        <authorList>
            <consortium name="The Broad Institute Genomics Platform"/>
            <person name="Earl A."/>
            <person name="Ward D."/>
            <person name="Feldgarden M."/>
            <person name="Gevers D."/>
            <person name="Sibley C."/>
            <person name="Strauss J."/>
            <person name="Allen-Vercoe E."/>
            <person name="Walker B."/>
            <person name="Young S."/>
            <person name="Zeng Q."/>
            <person name="Gargeya S."/>
            <person name="Fitzgerald M."/>
            <person name="Haas B."/>
            <person name="Abouelleil A."/>
            <person name="Allen A.W."/>
            <person name="Alvarado L."/>
            <person name="Arachchi H.M."/>
            <person name="Berlin A.M."/>
            <person name="Chapman S.B."/>
            <person name="Gainer-Dewar J."/>
            <person name="Goldberg J."/>
            <person name="Griggs A."/>
            <person name="Gujja S."/>
            <person name="Hansen M."/>
            <person name="Howarth C."/>
            <person name="Imamovic A."/>
            <person name="Ireland A."/>
            <person name="Larimer J."/>
            <person name="McCowan C."/>
            <person name="Murphy C."/>
            <person name="Pearson M."/>
            <person name="Poon T.W."/>
            <person name="Priest M."/>
            <person name="Roberts A."/>
            <person name="Saif S."/>
            <person name="Shea T."/>
            <person name="Sisk P."/>
            <person name="Sykes S."/>
            <person name="Wortman J."/>
            <person name="Nusbaum C."/>
            <person name="Birren B."/>
        </authorList>
    </citation>
    <scope>NUCLEOTIDE SEQUENCE [LARGE SCALE GENOMIC DNA]</scope>
    <source>
        <strain evidence="2 3">3_1_6</strain>
    </source>
</reference>
<dbReference type="RefSeq" id="WP_005026407.1">
    <property type="nucleotide sequence ID" value="NZ_KE150238.1"/>
</dbReference>
<accession>E5Y568</accession>
<dbReference type="EMBL" id="ADCP02000001">
    <property type="protein sequence ID" value="EFV44835.1"/>
    <property type="molecule type" value="Genomic_DNA"/>
</dbReference>
<feature type="domain" description="ApeI dehydratase-like" evidence="1">
    <location>
        <begin position="18"/>
        <end position="81"/>
    </location>
</feature>
<dbReference type="Gene3D" id="3.10.129.10">
    <property type="entry name" value="Hotdog Thioesterase"/>
    <property type="match status" value="1"/>
</dbReference>
<sequence>MENEKAIPGGRVDGSGNREVRGTWRFSGEHPLFDEHFPGAPRVPGTLVIEAMRAGAEALFPGWRVLGVKRFRFRHFIEPGAYDYAFTPQLDAAAIRCVLLSGERRMAEGTLLVAADPARGEA</sequence>
<dbReference type="Pfam" id="PF22818">
    <property type="entry name" value="ApeI-like"/>
    <property type="match status" value="1"/>
</dbReference>
<reference evidence="2 3" key="1">
    <citation type="submission" date="2010-10" db="EMBL/GenBank/DDBJ databases">
        <authorList>
            <consortium name="The Broad Institute Genome Sequencing Platform"/>
            <person name="Ward D."/>
            <person name="Earl A."/>
            <person name="Feldgarden M."/>
            <person name="Young S.K."/>
            <person name="Gargeya S."/>
            <person name="Zeng Q."/>
            <person name="Alvarado L."/>
            <person name="Berlin A."/>
            <person name="Bochicchio J."/>
            <person name="Chapman S.B."/>
            <person name="Chen Z."/>
            <person name="Freedman E."/>
            <person name="Gellesch M."/>
            <person name="Goldberg J."/>
            <person name="Griggs A."/>
            <person name="Gujja S."/>
            <person name="Heilman E."/>
            <person name="Heiman D."/>
            <person name="Howarth C."/>
            <person name="Mehta T."/>
            <person name="Neiman D."/>
            <person name="Pearson M."/>
            <person name="Roberts A."/>
            <person name="Saif S."/>
            <person name="Shea T."/>
            <person name="Shenoy N."/>
            <person name="Sisk P."/>
            <person name="Stolte C."/>
            <person name="Sykes S."/>
            <person name="White J."/>
            <person name="Yandava C."/>
            <person name="Allen-Vercoe E."/>
            <person name="Sibley C."/>
            <person name="Ambrose C.E."/>
            <person name="Strauss J."/>
            <person name="Daigneault M."/>
            <person name="Haas B."/>
            <person name="Nusbaum C."/>
            <person name="Birren B."/>
        </authorList>
    </citation>
    <scope>NUCLEOTIDE SEQUENCE [LARGE SCALE GENOMIC DNA]</scope>
    <source>
        <strain evidence="2 3">3_1_6</strain>
    </source>
</reference>
<dbReference type="HOGENOM" id="CLU_167440_0_0_7"/>
<dbReference type="AlphaFoldDB" id="E5Y568"/>
<dbReference type="SUPFAM" id="SSF54637">
    <property type="entry name" value="Thioesterase/thiol ester dehydrase-isomerase"/>
    <property type="match status" value="1"/>
</dbReference>
<dbReference type="OrthoDB" id="9772788at2"/>
<organism evidence="2 3">
    <name type="scientific">Bilophila wadsworthia (strain 3_1_6)</name>
    <dbReference type="NCBI Taxonomy" id="563192"/>
    <lineage>
        <taxon>Bacteria</taxon>
        <taxon>Pseudomonadati</taxon>
        <taxon>Thermodesulfobacteriota</taxon>
        <taxon>Desulfovibrionia</taxon>
        <taxon>Desulfovibrionales</taxon>
        <taxon>Desulfovibrionaceae</taxon>
        <taxon>Bilophila</taxon>
    </lineage>
</organism>
<dbReference type="STRING" id="563192.HMPREF0179_01331"/>
<dbReference type="InterPro" id="IPR029069">
    <property type="entry name" value="HotDog_dom_sf"/>
</dbReference>
<evidence type="ECO:0000313" key="2">
    <source>
        <dbReference type="EMBL" id="EFV44835.1"/>
    </source>
</evidence>
<name>E5Y568_BILW3</name>